<evidence type="ECO:0000313" key="6">
    <source>
        <dbReference type="EMBL" id="MCU6762309.1"/>
    </source>
</evidence>
<evidence type="ECO:0000256" key="4">
    <source>
        <dbReference type="ARBA" id="ARBA00023163"/>
    </source>
</evidence>
<feature type="domain" description="HTH lysR-type" evidence="5">
    <location>
        <begin position="1"/>
        <end position="58"/>
    </location>
</feature>
<keyword evidence="3" id="KW-0238">DNA-binding</keyword>
<dbReference type="Gene3D" id="1.10.10.10">
    <property type="entry name" value="Winged helix-like DNA-binding domain superfamily/Winged helix DNA-binding domain"/>
    <property type="match status" value="1"/>
</dbReference>
<comment type="similarity">
    <text evidence="1">Belongs to the LysR transcriptional regulatory family.</text>
</comment>
<dbReference type="InterPro" id="IPR000847">
    <property type="entry name" value="LysR_HTH_N"/>
</dbReference>
<dbReference type="PROSITE" id="PS50931">
    <property type="entry name" value="HTH_LYSR"/>
    <property type="match status" value="1"/>
</dbReference>
<dbReference type="Proteomes" id="UP001652442">
    <property type="component" value="Unassembled WGS sequence"/>
</dbReference>
<dbReference type="PANTHER" id="PTHR30346:SF28">
    <property type="entry name" value="HTH-TYPE TRANSCRIPTIONAL REGULATOR CYNR"/>
    <property type="match status" value="1"/>
</dbReference>
<dbReference type="Gene3D" id="3.40.190.10">
    <property type="entry name" value="Periplasmic binding protein-like II"/>
    <property type="match status" value="2"/>
</dbReference>
<dbReference type="InterPro" id="IPR005119">
    <property type="entry name" value="LysR_subst-bd"/>
</dbReference>
<accession>A0ABT2TJB7</accession>
<evidence type="ECO:0000256" key="2">
    <source>
        <dbReference type="ARBA" id="ARBA00023015"/>
    </source>
</evidence>
<evidence type="ECO:0000256" key="3">
    <source>
        <dbReference type="ARBA" id="ARBA00023125"/>
    </source>
</evidence>
<proteinExistence type="inferred from homology"/>
<keyword evidence="7" id="KW-1185">Reference proteome</keyword>
<dbReference type="SUPFAM" id="SSF46785">
    <property type="entry name" value="Winged helix' DNA-binding domain"/>
    <property type="match status" value="1"/>
</dbReference>
<sequence>MDIQQMKYFLKLAENLNYTNTARELNLSVSSLSRQIVAIETELNVQLFFRDNKNVRLTTCGEYFKNRLSDIYRDYQQTIQNTQRIYQGISGHISCGILDDITLNGVMQENFHDFTRKHPDCAVDLSRGSFGQLLEGLKKGTYDCIISYFFALDHIISLKYKVIEDMKEGILISSKNPLSDEPCFWPEKFKNQTFIIVSGDDNDYAFGGPVQFCQKYGFYPKIRTVPDIDTATLLVEAGLGVSFTYEKSIGSYNPALKFLPLKEDEIMTSAPFVVLAWSENINNPAAESFIEEFRGKRG</sequence>
<organism evidence="6 7">
    <name type="scientific">Brotonthovivens ammoniilytica</name>
    <dbReference type="NCBI Taxonomy" id="2981725"/>
    <lineage>
        <taxon>Bacteria</taxon>
        <taxon>Bacillati</taxon>
        <taxon>Bacillota</taxon>
        <taxon>Clostridia</taxon>
        <taxon>Lachnospirales</taxon>
        <taxon>Lachnospiraceae</taxon>
        <taxon>Brotonthovivens</taxon>
    </lineage>
</organism>
<dbReference type="EMBL" id="JAOQJQ010000003">
    <property type="protein sequence ID" value="MCU6762309.1"/>
    <property type="molecule type" value="Genomic_DNA"/>
</dbReference>
<dbReference type="Pfam" id="PF00126">
    <property type="entry name" value="HTH_1"/>
    <property type="match status" value="1"/>
</dbReference>
<dbReference type="InterPro" id="IPR036388">
    <property type="entry name" value="WH-like_DNA-bd_sf"/>
</dbReference>
<dbReference type="SUPFAM" id="SSF53850">
    <property type="entry name" value="Periplasmic binding protein-like II"/>
    <property type="match status" value="1"/>
</dbReference>
<dbReference type="InterPro" id="IPR036390">
    <property type="entry name" value="WH_DNA-bd_sf"/>
</dbReference>
<dbReference type="RefSeq" id="WP_158425024.1">
    <property type="nucleotide sequence ID" value="NZ_JAOQJQ010000003.1"/>
</dbReference>
<keyword evidence="4" id="KW-0804">Transcription</keyword>
<evidence type="ECO:0000256" key="1">
    <source>
        <dbReference type="ARBA" id="ARBA00009437"/>
    </source>
</evidence>
<keyword evidence="2" id="KW-0805">Transcription regulation</keyword>
<dbReference type="Pfam" id="PF03466">
    <property type="entry name" value="LysR_substrate"/>
    <property type="match status" value="1"/>
</dbReference>
<evidence type="ECO:0000259" key="5">
    <source>
        <dbReference type="PROSITE" id="PS50931"/>
    </source>
</evidence>
<gene>
    <name evidence="6" type="ORF">OCV88_08165</name>
</gene>
<reference evidence="6 7" key="1">
    <citation type="journal article" date="2021" name="ISME Commun">
        <title>Automated analysis of genomic sequences facilitates high-throughput and comprehensive description of bacteria.</title>
        <authorList>
            <person name="Hitch T.C.A."/>
        </authorList>
    </citation>
    <scope>NUCLEOTIDE SEQUENCE [LARGE SCALE GENOMIC DNA]</scope>
    <source>
        <strain evidence="6 7">Sanger_109</strain>
    </source>
</reference>
<dbReference type="PANTHER" id="PTHR30346">
    <property type="entry name" value="TRANSCRIPTIONAL DUAL REGULATOR HCAR-RELATED"/>
    <property type="match status" value="1"/>
</dbReference>
<comment type="caution">
    <text evidence="6">The sequence shown here is derived from an EMBL/GenBank/DDBJ whole genome shotgun (WGS) entry which is preliminary data.</text>
</comment>
<name>A0ABT2TJB7_9FIRM</name>
<protein>
    <submittedName>
        <fullName evidence="6">LysR family transcriptional regulator</fullName>
    </submittedName>
</protein>
<evidence type="ECO:0000313" key="7">
    <source>
        <dbReference type="Proteomes" id="UP001652442"/>
    </source>
</evidence>